<keyword evidence="7 12" id="KW-0472">Membrane</keyword>
<comment type="subcellular location">
    <subcellularLocation>
        <location evidence="1">Membrane</location>
        <topology evidence="1">Multi-pass membrane protein</topology>
    </subcellularLocation>
</comment>
<dbReference type="GO" id="GO:0016491">
    <property type="term" value="F:oxidoreductase activity"/>
    <property type="evidence" value="ECO:0007669"/>
    <property type="project" value="InterPro"/>
</dbReference>
<dbReference type="Gene3D" id="3.40.30.10">
    <property type="entry name" value="Glutaredoxin"/>
    <property type="match status" value="1"/>
</dbReference>
<accession>A0A9W9RM40</accession>
<dbReference type="GO" id="GO:0015606">
    <property type="term" value="F:spermidine transmembrane transporter activity"/>
    <property type="evidence" value="ECO:0007669"/>
    <property type="project" value="TreeGrafter"/>
</dbReference>
<feature type="transmembrane region" description="Helical" evidence="12">
    <location>
        <begin position="93"/>
        <end position="114"/>
    </location>
</feature>
<dbReference type="SUPFAM" id="SSF52833">
    <property type="entry name" value="Thioredoxin-like"/>
    <property type="match status" value="1"/>
</dbReference>
<keyword evidence="5 12" id="KW-0812">Transmembrane</keyword>
<evidence type="ECO:0000313" key="15">
    <source>
        <dbReference type="Proteomes" id="UP001148299"/>
    </source>
</evidence>
<dbReference type="SUPFAM" id="SSF103473">
    <property type="entry name" value="MFS general substrate transporter"/>
    <property type="match status" value="1"/>
</dbReference>
<dbReference type="GO" id="GO:0005737">
    <property type="term" value="C:cytoplasm"/>
    <property type="evidence" value="ECO:0007669"/>
    <property type="project" value="UniProtKB-ARBA"/>
</dbReference>
<keyword evidence="6 12" id="KW-1133">Transmembrane helix</keyword>
<dbReference type="GO" id="GO:0000297">
    <property type="term" value="F:spermine transmembrane transporter activity"/>
    <property type="evidence" value="ECO:0007669"/>
    <property type="project" value="TreeGrafter"/>
</dbReference>
<evidence type="ECO:0000259" key="13">
    <source>
        <dbReference type="PROSITE" id="PS50850"/>
    </source>
</evidence>
<dbReference type="AlphaFoldDB" id="A0A9W9RM40"/>
<gene>
    <name evidence="14" type="ORF">N7541_003605</name>
</gene>
<feature type="transmembrane region" description="Helical" evidence="12">
    <location>
        <begin position="126"/>
        <end position="143"/>
    </location>
</feature>
<keyword evidence="4" id="KW-0808">Transferase</keyword>
<feature type="domain" description="Major facilitator superfamily (MFS) profile" evidence="13">
    <location>
        <begin position="62"/>
        <end position="471"/>
    </location>
</feature>
<feature type="transmembrane region" description="Helical" evidence="12">
    <location>
        <begin position="184"/>
        <end position="204"/>
    </location>
</feature>
<evidence type="ECO:0000256" key="12">
    <source>
        <dbReference type="SAM" id="Phobius"/>
    </source>
</evidence>
<evidence type="ECO:0000256" key="9">
    <source>
        <dbReference type="ARBA" id="ARBA00073833"/>
    </source>
</evidence>
<evidence type="ECO:0000256" key="4">
    <source>
        <dbReference type="ARBA" id="ARBA00022679"/>
    </source>
</evidence>
<sequence>MTQSVEDTEAGSGDTLPDASSAYRQPLQHGHDLALKRSSQLENWDDDPENPYNWSRGRKVKQVVMLSFAAFTTSVGVSILSPAHAEFMEEFNIGSTVAILPLSLYCFALGLGPVVGGPLSETVGRYPVYASMMLLGTIFTIGAGFSPTFAGLCILRFLAGFCYAPTLAISAGSINETFRPIKRALPSTIFVLMPFLGPGLGPVIGSFVVNRKGWRWTQWTIVFFAIATLISIAISGESFHPVIQRRRAKELGQELSPPPPLSSRIRLFATIALIRPVHMLVTEPIVSFVCMYVACEYHMSLEVSGLIFPAIVVGCLLGVVTVLLCNIFFYLPQTAKYPSQQVPPEHRLYPALIGSIGLPVGLFWFAWTARSEISWASPTVALMVFAWGNLCVFVSTTMYLVDTYRGLTVASAMSANSLARYGLAAAFPLFTIQMYTRLGTGWASSLLGFIAVLLLPIPPFSYIAFHILTNSPVFSTCEIDFVPVSLRGLFQKSQNSSPMSSKNKFQWINKERLYWARRFDVPMSEAIPEGFPASTADIQLVLSLLAKEAPEKAVAMTQIIYRQYWGKCNPKVLSPDGFSVLLEQELGSELAENLLAQSKTDEAKSALDETTEKLFGSGAFGLPWLSCTRPQGETEGFWGIDHFGRVVDFLHLNRALDSSFEVLL</sequence>
<evidence type="ECO:0000256" key="5">
    <source>
        <dbReference type="ARBA" id="ARBA00022692"/>
    </source>
</evidence>
<dbReference type="GO" id="GO:0004364">
    <property type="term" value="F:glutathione transferase activity"/>
    <property type="evidence" value="ECO:0007669"/>
    <property type="project" value="UniProtKB-EC"/>
</dbReference>
<evidence type="ECO:0000256" key="8">
    <source>
        <dbReference type="ARBA" id="ARBA00047960"/>
    </source>
</evidence>
<dbReference type="InterPro" id="IPR001853">
    <property type="entry name" value="DSBA-like_thioredoxin_dom"/>
</dbReference>
<evidence type="ECO:0000313" key="14">
    <source>
        <dbReference type="EMBL" id="KAJ5362761.1"/>
    </source>
</evidence>
<protein>
    <recommendedName>
        <fullName evidence="9">Glutathione S-transferase kappa 1</fullName>
        <ecNumber evidence="3">2.5.1.18</ecNumber>
    </recommendedName>
    <alternativeName>
        <fullName evidence="10">GST class-kappa</fullName>
    </alternativeName>
</protein>
<feature type="transmembrane region" description="Helical" evidence="12">
    <location>
        <begin position="272"/>
        <end position="294"/>
    </location>
</feature>
<feature type="region of interest" description="Disordered" evidence="11">
    <location>
        <begin position="1"/>
        <end position="29"/>
    </location>
</feature>
<evidence type="ECO:0000256" key="2">
    <source>
        <dbReference type="ARBA" id="ARBA00006494"/>
    </source>
</evidence>
<dbReference type="InterPro" id="IPR020846">
    <property type="entry name" value="MFS_dom"/>
</dbReference>
<dbReference type="Proteomes" id="UP001148299">
    <property type="component" value="Unassembled WGS sequence"/>
</dbReference>
<dbReference type="Pfam" id="PF07690">
    <property type="entry name" value="MFS_1"/>
    <property type="match status" value="1"/>
</dbReference>
<dbReference type="Gene3D" id="1.20.1250.20">
    <property type="entry name" value="MFS general substrate transporter like domains"/>
    <property type="match status" value="1"/>
</dbReference>
<evidence type="ECO:0000256" key="10">
    <source>
        <dbReference type="ARBA" id="ARBA00083519"/>
    </source>
</evidence>
<feature type="transmembrane region" description="Helical" evidence="12">
    <location>
        <begin position="442"/>
        <end position="465"/>
    </location>
</feature>
<evidence type="ECO:0000256" key="6">
    <source>
        <dbReference type="ARBA" id="ARBA00022989"/>
    </source>
</evidence>
<feature type="transmembrane region" description="Helical" evidence="12">
    <location>
        <begin position="216"/>
        <end position="239"/>
    </location>
</feature>
<dbReference type="EC" id="2.5.1.18" evidence="3"/>
<dbReference type="InterPro" id="IPR036259">
    <property type="entry name" value="MFS_trans_sf"/>
</dbReference>
<proteinExistence type="inferred from homology"/>
<dbReference type="FunFam" id="3.40.30.10:FF:000096">
    <property type="entry name" value="Glutathione S-transferase kappa"/>
    <property type="match status" value="1"/>
</dbReference>
<dbReference type="Pfam" id="PF01323">
    <property type="entry name" value="DSBA"/>
    <property type="match status" value="1"/>
</dbReference>
<feature type="transmembrane region" description="Helical" evidence="12">
    <location>
        <begin position="306"/>
        <end position="329"/>
    </location>
</feature>
<dbReference type="InterPro" id="IPR011701">
    <property type="entry name" value="MFS"/>
</dbReference>
<evidence type="ECO:0000256" key="1">
    <source>
        <dbReference type="ARBA" id="ARBA00004141"/>
    </source>
</evidence>
<keyword evidence="15" id="KW-1185">Reference proteome</keyword>
<comment type="similarity">
    <text evidence="2">Belongs to the GST superfamily. Kappa family.</text>
</comment>
<evidence type="ECO:0000256" key="7">
    <source>
        <dbReference type="ARBA" id="ARBA00023136"/>
    </source>
</evidence>
<comment type="caution">
    <text evidence="14">The sequence shown here is derived from an EMBL/GenBank/DDBJ whole genome shotgun (WGS) entry which is preliminary data.</text>
</comment>
<dbReference type="CDD" id="cd17323">
    <property type="entry name" value="MFS_Tpo1_MDR_like"/>
    <property type="match status" value="1"/>
</dbReference>
<dbReference type="PANTHER" id="PTHR23502:SF38">
    <property type="entry name" value="POLYAMINE TRANSPORTER 4"/>
    <property type="match status" value="1"/>
</dbReference>
<feature type="transmembrane region" description="Helical" evidence="12">
    <location>
        <begin position="373"/>
        <end position="397"/>
    </location>
</feature>
<dbReference type="EMBL" id="JAPZBR010000002">
    <property type="protein sequence ID" value="KAJ5362761.1"/>
    <property type="molecule type" value="Genomic_DNA"/>
</dbReference>
<dbReference type="InterPro" id="IPR036249">
    <property type="entry name" value="Thioredoxin-like_sf"/>
</dbReference>
<dbReference type="GO" id="GO:0005886">
    <property type="term" value="C:plasma membrane"/>
    <property type="evidence" value="ECO:0007669"/>
    <property type="project" value="TreeGrafter"/>
</dbReference>
<organism evidence="14 15">
    <name type="scientific">Penicillium brevicompactum</name>
    <dbReference type="NCBI Taxonomy" id="5074"/>
    <lineage>
        <taxon>Eukaryota</taxon>
        <taxon>Fungi</taxon>
        <taxon>Dikarya</taxon>
        <taxon>Ascomycota</taxon>
        <taxon>Pezizomycotina</taxon>
        <taxon>Eurotiomycetes</taxon>
        <taxon>Eurotiomycetidae</taxon>
        <taxon>Eurotiales</taxon>
        <taxon>Aspergillaceae</taxon>
        <taxon>Penicillium</taxon>
    </lineage>
</organism>
<dbReference type="PROSITE" id="PS50850">
    <property type="entry name" value="MFS"/>
    <property type="match status" value="1"/>
</dbReference>
<feature type="transmembrane region" description="Helical" evidence="12">
    <location>
        <begin position="418"/>
        <end position="436"/>
    </location>
</feature>
<feature type="transmembrane region" description="Helical" evidence="12">
    <location>
        <begin position="349"/>
        <end position="367"/>
    </location>
</feature>
<evidence type="ECO:0000256" key="3">
    <source>
        <dbReference type="ARBA" id="ARBA00012452"/>
    </source>
</evidence>
<reference evidence="14" key="2">
    <citation type="journal article" date="2023" name="IMA Fungus">
        <title>Comparative genomic study of the Penicillium genus elucidates a diverse pangenome and 15 lateral gene transfer events.</title>
        <authorList>
            <person name="Petersen C."/>
            <person name="Sorensen T."/>
            <person name="Nielsen M.R."/>
            <person name="Sondergaard T.E."/>
            <person name="Sorensen J.L."/>
            <person name="Fitzpatrick D.A."/>
            <person name="Frisvad J.C."/>
            <person name="Nielsen K.L."/>
        </authorList>
    </citation>
    <scope>NUCLEOTIDE SEQUENCE</scope>
    <source>
        <strain evidence="14">IBT 35675</strain>
    </source>
</reference>
<evidence type="ECO:0000256" key="11">
    <source>
        <dbReference type="SAM" id="MobiDB-lite"/>
    </source>
</evidence>
<name>A0A9W9RM40_PENBR</name>
<feature type="transmembrane region" description="Helical" evidence="12">
    <location>
        <begin position="63"/>
        <end position="81"/>
    </location>
</feature>
<reference evidence="14" key="1">
    <citation type="submission" date="2022-12" db="EMBL/GenBank/DDBJ databases">
        <authorList>
            <person name="Petersen C."/>
        </authorList>
    </citation>
    <scope>NUCLEOTIDE SEQUENCE</scope>
    <source>
        <strain evidence="14">IBT 35675</strain>
    </source>
</reference>
<feature type="transmembrane region" description="Helical" evidence="12">
    <location>
        <begin position="149"/>
        <end position="172"/>
    </location>
</feature>
<dbReference type="PANTHER" id="PTHR23502">
    <property type="entry name" value="MAJOR FACILITATOR SUPERFAMILY"/>
    <property type="match status" value="1"/>
</dbReference>
<comment type="catalytic activity">
    <reaction evidence="8">
        <text>RX + glutathione = an S-substituted glutathione + a halide anion + H(+)</text>
        <dbReference type="Rhea" id="RHEA:16437"/>
        <dbReference type="ChEBI" id="CHEBI:15378"/>
        <dbReference type="ChEBI" id="CHEBI:16042"/>
        <dbReference type="ChEBI" id="CHEBI:17792"/>
        <dbReference type="ChEBI" id="CHEBI:57925"/>
        <dbReference type="ChEBI" id="CHEBI:90779"/>
        <dbReference type="EC" id="2.5.1.18"/>
    </reaction>
</comment>